<feature type="binding site" evidence="18">
    <location>
        <position position="83"/>
    </location>
    <ligand>
        <name>ATP</name>
        <dbReference type="ChEBI" id="CHEBI:30616"/>
    </ligand>
</feature>
<sequence length="700" mass="76187">MEMGMETERVEPEPPEQEGDAEPPMHSVHGTNRIRPSSYRALRSAVSSLARLDDFSREKIGAGFFSEVFKVQHRMTGQVMALKMNILASNRANMLKEVQLMNRLSHPNILRFIGVCVHEGQLHALTEYINGGNLEQLLGSDVYLSWGMRLGLALDIARGLQYLHSKGIFHRDLTSKNCLVRWEGCVCSGVVGDFGLAEKIPDYSEEEEQEPLAVVGSPYWMAPEVLRGEVYDEKVDVFAYGIILCEIIARIQADPDILPRTEDFGLDVEAFQQMVGDCPPDFLELAISCCNMNAKLRPSFSQIVLELERRQAERKQKEEPPFKTICPAIGPLRRRSLGLPSDPRLSRSKSDMLHPPDMPTSATTTTPAARVNPFSQREDLKGGKIKLFDTPSKSVISLTFTLPPPPDCDDPAATDSDIDEQPRRHRRCHSLPCTPPPYLTSAPNTVLTEEESQSEMDTVDGETNGLDEEERLLEGEKDVLEESETNLGGDSGLPLSLEPLSIEEAEKESVEEPMDCSSSPDAQDSTSSPYSKLSATPPHSSTPIQPSTPPFSNGWGSAISNGPPCLPPLSNLDNNNVVVNRPLGWNAANATSSPTRANNNGYHSPPSDPAGSSPFGSGSGHSLDQEEVISCPGCCLAGLRFPSLCLRAPPRRNPYKNLNGDHAASRGLLCPGPKGLPPSPTPTTTTASLEPGLALPGAQT</sequence>
<protein>
    <recommendedName>
        <fullName evidence="4">dual-specificity kinase</fullName>
        <ecNumber evidence="4">2.7.12.1</ecNumber>
    </recommendedName>
</protein>
<dbReference type="GO" id="GO:0046872">
    <property type="term" value="F:metal ion binding"/>
    <property type="evidence" value="ECO:0007669"/>
    <property type="project" value="UniProtKB-KW"/>
</dbReference>
<dbReference type="FunFam" id="3.30.200.20:FF:000134">
    <property type="entry name" value="Dual specificity testis-specific protein kinase 2"/>
    <property type="match status" value="1"/>
</dbReference>
<dbReference type="Gene3D" id="3.30.200.20">
    <property type="entry name" value="Phosphorylase Kinase, domain 1"/>
    <property type="match status" value="1"/>
</dbReference>
<comment type="catalytic activity">
    <reaction evidence="15">
        <text>L-seryl-[protein] + ATP = O-phospho-L-seryl-[protein] + ADP + H(+)</text>
        <dbReference type="Rhea" id="RHEA:17989"/>
        <dbReference type="Rhea" id="RHEA-COMP:9863"/>
        <dbReference type="Rhea" id="RHEA-COMP:11604"/>
        <dbReference type="ChEBI" id="CHEBI:15378"/>
        <dbReference type="ChEBI" id="CHEBI:29999"/>
        <dbReference type="ChEBI" id="CHEBI:30616"/>
        <dbReference type="ChEBI" id="CHEBI:83421"/>
        <dbReference type="ChEBI" id="CHEBI:456216"/>
        <dbReference type="EC" id="2.7.12.1"/>
    </reaction>
</comment>
<comment type="similarity">
    <text evidence="3">Belongs to the protein kinase superfamily. TKL Ser/Thr protein kinase family.</text>
</comment>
<dbReference type="GO" id="GO:0005737">
    <property type="term" value="C:cytoplasm"/>
    <property type="evidence" value="ECO:0007669"/>
    <property type="project" value="TreeGrafter"/>
</dbReference>
<dbReference type="Pfam" id="PF07714">
    <property type="entry name" value="PK_Tyr_Ser-Thr"/>
    <property type="match status" value="1"/>
</dbReference>
<dbReference type="EMBL" id="OY660886">
    <property type="protein sequence ID" value="CAJ1085999.1"/>
    <property type="molecule type" value="Genomic_DNA"/>
</dbReference>
<evidence type="ECO:0000256" key="8">
    <source>
        <dbReference type="ARBA" id="ARBA00022723"/>
    </source>
</evidence>
<feature type="compositionally biased region" description="Basic and acidic residues" evidence="19">
    <location>
        <begin position="344"/>
        <end position="354"/>
    </location>
</feature>
<evidence type="ECO:0000256" key="5">
    <source>
        <dbReference type="ARBA" id="ARBA00022527"/>
    </source>
</evidence>
<feature type="compositionally biased region" description="Low complexity" evidence="19">
    <location>
        <begin position="609"/>
        <end position="622"/>
    </location>
</feature>
<evidence type="ECO:0000256" key="10">
    <source>
        <dbReference type="ARBA" id="ARBA00022777"/>
    </source>
</evidence>
<feature type="compositionally biased region" description="Acidic residues" evidence="19">
    <location>
        <begin position="448"/>
        <end position="471"/>
    </location>
</feature>
<reference evidence="21" key="1">
    <citation type="submission" date="2023-08" db="EMBL/GenBank/DDBJ databases">
        <authorList>
            <person name="Alioto T."/>
            <person name="Alioto T."/>
            <person name="Gomez Garrido J."/>
        </authorList>
    </citation>
    <scope>NUCLEOTIDE SEQUENCE</scope>
</reference>
<dbReference type="InterPro" id="IPR050940">
    <property type="entry name" value="Actin_reg-Ser/Thr_kinase"/>
</dbReference>
<dbReference type="PROSITE" id="PS00107">
    <property type="entry name" value="PROTEIN_KINASE_ATP"/>
    <property type="match status" value="1"/>
</dbReference>
<keyword evidence="8" id="KW-0479">Metal-binding</keyword>
<keyword evidence="11 18" id="KW-0067">ATP-binding</keyword>
<dbReference type="GO" id="GO:0051496">
    <property type="term" value="P:positive regulation of stress fiber assembly"/>
    <property type="evidence" value="ECO:0007669"/>
    <property type="project" value="TreeGrafter"/>
</dbReference>
<evidence type="ECO:0000256" key="19">
    <source>
        <dbReference type="SAM" id="MobiDB-lite"/>
    </source>
</evidence>
<keyword evidence="10 21" id="KW-0418">Kinase</keyword>
<keyword evidence="5" id="KW-0723">Serine/threonine-protein kinase</keyword>
<dbReference type="InterPro" id="IPR017441">
    <property type="entry name" value="Protein_kinase_ATP_BS"/>
</dbReference>
<evidence type="ECO:0000256" key="18">
    <source>
        <dbReference type="PROSITE-ProRule" id="PRU10141"/>
    </source>
</evidence>
<evidence type="ECO:0000256" key="16">
    <source>
        <dbReference type="ARBA" id="ARBA00049308"/>
    </source>
</evidence>
<evidence type="ECO:0000256" key="14">
    <source>
        <dbReference type="ARBA" id="ARBA00023211"/>
    </source>
</evidence>
<comment type="catalytic activity">
    <reaction evidence="17">
        <text>L-tyrosyl-[protein] + ATP = O-phospho-L-tyrosyl-[protein] + ADP + H(+)</text>
        <dbReference type="Rhea" id="RHEA:10596"/>
        <dbReference type="Rhea" id="RHEA-COMP:10136"/>
        <dbReference type="Rhea" id="RHEA-COMP:20101"/>
        <dbReference type="ChEBI" id="CHEBI:15378"/>
        <dbReference type="ChEBI" id="CHEBI:30616"/>
        <dbReference type="ChEBI" id="CHEBI:46858"/>
        <dbReference type="ChEBI" id="CHEBI:61978"/>
        <dbReference type="ChEBI" id="CHEBI:456216"/>
        <dbReference type="EC" id="2.7.12.1"/>
    </reaction>
</comment>
<evidence type="ECO:0000256" key="1">
    <source>
        <dbReference type="ARBA" id="ARBA00001936"/>
    </source>
</evidence>
<dbReference type="GO" id="GO:0004713">
    <property type="term" value="F:protein tyrosine kinase activity"/>
    <property type="evidence" value="ECO:0007669"/>
    <property type="project" value="UniProtKB-KW"/>
</dbReference>
<feature type="region of interest" description="Disordered" evidence="19">
    <location>
        <begin position="400"/>
        <end position="624"/>
    </location>
</feature>
<feature type="compositionally biased region" description="Basic and acidic residues" evidence="19">
    <location>
        <begin position="1"/>
        <end position="12"/>
    </location>
</feature>
<evidence type="ECO:0000256" key="9">
    <source>
        <dbReference type="ARBA" id="ARBA00022741"/>
    </source>
</evidence>
<dbReference type="PANTHER" id="PTHR46485">
    <property type="entry name" value="LIM DOMAIN KINASE 1"/>
    <property type="match status" value="1"/>
</dbReference>
<comment type="cofactor">
    <cofactor evidence="2">
        <name>Mg(2+)</name>
        <dbReference type="ChEBI" id="CHEBI:18420"/>
    </cofactor>
</comment>
<dbReference type="SUPFAM" id="SSF56112">
    <property type="entry name" value="Protein kinase-like (PK-like)"/>
    <property type="match status" value="1"/>
</dbReference>
<keyword evidence="7" id="KW-0808">Transferase</keyword>
<feature type="region of interest" description="Disordered" evidence="19">
    <location>
        <begin position="656"/>
        <end position="700"/>
    </location>
</feature>
<evidence type="ECO:0000256" key="2">
    <source>
        <dbReference type="ARBA" id="ARBA00001946"/>
    </source>
</evidence>
<evidence type="ECO:0000259" key="20">
    <source>
        <dbReference type="PROSITE" id="PS50011"/>
    </source>
</evidence>
<keyword evidence="14" id="KW-0464">Manganese</keyword>
<dbReference type="InterPro" id="IPR011009">
    <property type="entry name" value="Kinase-like_dom_sf"/>
</dbReference>
<evidence type="ECO:0000313" key="21">
    <source>
        <dbReference type="EMBL" id="CAJ1085999.1"/>
    </source>
</evidence>
<dbReference type="GO" id="GO:0005634">
    <property type="term" value="C:nucleus"/>
    <property type="evidence" value="ECO:0007669"/>
    <property type="project" value="TreeGrafter"/>
</dbReference>
<dbReference type="InterPro" id="IPR001245">
    <property type="entry name" value="Ser-Thr/Tyr_kinase_cat_dom"/>
</dbReference>
<keyword evidence="22" id="KW-1185">Reference proteome</keyword>
<evidence type="ECO:0000256" key="7">
    <source>
        <dbReference type="ARBA" id="ARBA00022679"/>
    </source>
</evidence>
<evidence type="ECO:0000256" key="13">
    <source>
        <dbReference type="ARBA" id="ARBA00023137"/>
    </source>
</evidence>
<dbReference type="PROSITE" id="PS50011">
    <property type="entry name" value="PROTEIN_KINASE_DOM"/>
    <property type="match status" value="1"/>
</dbReference>
<evidence type="ECO:0000313" key="22">
    <source>
        <dbReference type="Proteomes" id="UP001178508"/>
    </source>
</evidence>
<feature type="compositionally biased region" description="Low complexity" evidence="19">
    <location>
        <begin position="568"/>
        <end position="583"/>
    </location>
</feature>
<feature type="compositionally biased region" description="Acidic residues" evidence="19">
    <location>
        <begin position="501"/>
        <end position="514"/>
    </location>
</feature>
<dbReference type="InterPro" id="IPR008266">
    <property type="entry name" value="Tyr_kinase_AS"/>
</dbReference>
<feature type="compositionally biased region" description="Acidic residues" evidence="19">
    <location>
        <begin position="407"/>
        <end position="419"/>
    </location>
</feature>
<keyword evidence="12" id="KW-0460">Magnesium</keyword>
<evidence type="ECO:0000256" key="6">
    <source>
        <dbReference type="ARBA" id="ARBA00022553"/>
    </source>
</evidence>
<dbReference type="AlphaFoldDB" id="A0AAV1HLC8"/>
<dbReference type="GO" id="GO:0030036">
    <property type="term" value="P:actin cytoskeleton organization"/>
    <property type="evidence" value="ECO:0007669"/>
    <property type="project" value="TreeGrafter"/>
</dbReference>
<dbReference type="Proteomes" id="UP001178508">
    <property type="component" value="Chromosome 23"/>
</dbReference>
<keyword evidence="6" id="KW-0597">Phosphoprotein</keyword>
<name>A0AAV1HLC8_XYRNO</name>
<feature type="compositionally biased region" description="Low complexity" evidence="19">
    <location>
        <begin position="359"/>
        <end position="369"/>
    </location>
</feature>
<comment type="catalytic activity">
    <reaction evidence="16">
        <text>L-threonyl-[protein] + ATP = O-phospho-L-threonyl-[protein] + ADP + H(+)</text>
        <dbReference type="Rhea" id="RHEA:46608"/>
        <dbReference type="Rhea" id="RHEA-COMP:11060"/>
        <dbReference type="Rhea" id="RHEA-COMP:11605"/>
        <dbReference type="ChEBI" id="CHEBI:15378"/>
        <dbReference type="ChEBI" id="CHEBI:30013"/>
        <dbReference type="ChEBI" id="CHEBI:30616"/>
        <dbReference type="ChEBI" id="CHEBI:61977"/>
        <dbReference type="ChEBI" id="CHEBI:456216"/>
        <dbReference type="EC" id="2.7.12.1"/>
    </reaction>
</comment>
<keyword evidence="13" id="KW-0829">Tyrosine-protein kinase</keyword>
<evidence type="ECO:0000256" key="11">
    <source>
        <dbReference type="ARBA" id="ARBA00022840"/>
    </source>
</evidence>
<comment type="cofactor">
    <cofactor evidence="1">
        <name>Mn(2+)</name>
        <dbReference type="ChEBI" id="CHEBI:29035"/>
    </cofactor>
</comment>
<evidence type="ECO:0000256" key="3">
    <source>
        <dbReference type="ARBA" id="ARBA00005843"/>
    </source>
</evidence>
<keyword evidence="9 18" id="KW-0547">Nucleotide-binding</keyword>
<dbReference type="PROSITE" id="PS00109">
    <property type="entry name" value="PROTEIN_KINASE_TYR"/>
    <property type="match status" value="1"/>
</dbReference>
<feature type="compositionally biased region" description="Polar residues" evidence="19">
    <location>
        <begin position="588"/>
        <end position="602"/>
    </location>
</feature>
<feature type="compositionally biased region" description="Polar residues" evidence="19">
    <location>
        <begin position="530"/>
        <end position="560"/>
    </location>
</feature>
<dbReference type="PANTHER" id="PTHR46485:SF3">
    <property type="entry name" value="DUAL SPECIFICITY TESTIS-SPECIFIC PROTEIN KINASE 1"/>
    <property type="match status" value="1"/>
</dbReference>
<evidence type="ECO:0000256" key="17">
    <source>
        <dbReference type="ARBA" id="ARBA00051680"/>
    </source>
</evidence>
<dbReference type="FunFam" id="1.10.510.10:FF:000202">
    <property type="entry name" value="Dual specificity testis-specific protein kinase 2"/>
    <property type="match status" value="1"/>
</dbReference>
<dbReference type="EC" id="2.7.12.1" evidence="4"/>
<dbReference type="GO" id="GO:0005524">
    <property type="term" value="F:ATP binding"/>
    <property type="evidence" value="ECO:0007669"/>
    <property type="project" value="UniProtKB-UniRule"/>
</dbReference>
<feature type="compositionally biased region" description="Low complexity" evidence="19">
    <location>
        <begin position="682"/>
        <end position="692"/>
    </location>
</feature>
<dbReference type="InterPro" id="IPR000719">
    <property type="entry name" value="Prot_kinase_dom"/>
</dbReference>
<dbReference type="GO" id="GO:0004674">
    <property type="term" value="F:protein serine/threonine kinase activity"/>
    <property type="evidence" value="ECO:0007669"/>
    <property type="project" value="UniProtKB-KW"/>
</dbReference>
<dbReference type="Gene3D" id="1.10.510.10">
    <property type="entry name" value="Transferase(Phosphotransferase) domain 1"/>
    <property type="match status" value="1"/>
</dbReference>
<gene>
    <name evidence="21" type="ORF">XNOV1_A020206</name>
</gene>
<evidence type="ECO:0000256" key="4">
    <source>
        <dbReference type="ARBA" id="ARBA00013203"/>
    </source>
</evidence>
<feature type="region of interest" description="Disordered" evidence="19">
    <location>
        <begin position="1"/>
        <end position="34"/>
    </location>
</feature>
<dbReference type="GO" id="GO:0004712">
    <property type="term" value="F:protein serine/threonine/tyrosine kinase activity"/>
    <property type="evidence" value="ECO:0007669"/>
    <property type="project" value="UniProtKB-EC"/>
</dbReference>
<evidence type="ECO:0000256" key="12">
    <source>
        <dbReference type="ARBA" id="ARBA00022842"/>
    </source>
</evidence>
<feature type="compositionally biased region" description="Low complexity" evidence="19">
    <location>
        <begin position="517"/>
        <end position="529"/>
    </location>
</feature>
<proteinExistence type="inferred from homology"/>
<organism evidence="21 22">
    <name type="scientific">Xyrichtys novacula</name>
    <name type="common">Pearly razorfish</name>
    <name type="synonym">Hemipteronotus novacula</name>
    <dbReference type="NCBI Taxonomy" id="13765"/>
    <lineage>
        <taxon>Eukaryota</taxon>
        <taxon>Metazoa</taxon>
        <taxon>Chordata</taxon>
        <taxon>Craniata</taxon>
        <taxon>Vertebrata</taxon>
        <taxon>Euteleostomi</taxon>
        <taxon>Actinopterygii</taxon>
        <taxon>Neopterygii</taxon>
        <taxon>Teleostei</taxon>
        <taxon>Neoteleostei</taxon>
        <taxon>Acanthomorphata</taxon>
        <taxon>Eupercaria</taxon>
        <taxon>Labriformes</taxon>
        <taxon>Labridae</taxon>
        <taxon>Xyrichtys</taxon>
    </lineage>
</organism>
<dbReference type="PRINTS" id="PR00109">
    <property type="entry name" value="TYRKINASE"/>
</dbReference>
<accession>A0AAV1HLC8</accession>
<feature type="region of interest" description="Disordered" evidence="19">
    <location>
        <begin position="333"/>
        <end position="386"/>
    </location>
</feature>
<feature type="domain" description="Protein kinase" evidence="20">
    <location>
        <begin position="54"/>
        <end position="322"/>
    </location>
</feature>
<evidence type="ECO:0000256" key="15">
    <source>
        <dbReference type="ARBA" id="ARBA00049003"/>
    </source>
</evidence>